<feature type="domain" description="Tim44-like" evidence="3">
    <location>
        <begin position="160"/>
        <end position="305"/>
    </location>
</feature>
<keyword evidence="2" id="KW-1133">Transmembrane helix</keyword>
<accession>A0A915XHE3</accession>
<protein>
    <submittedName>
        <fullName evidence="4">Transporter</fullName>
    </submittedName>
</protein>
<organism evidence="4 5">
    <name type="scientific">Desulfolithobacter dissulfuricans</name>
    <dbReference type="NCBI Taxonomy" id="2795293"/>
    <lineage>
        <taxon>Bacteria</taxon>
        <taxon>Pseudomonadati</taxon>
        <taxon>Thermodesulfobacteriota</taxon>
        <taxon>Desulfobulbia</taxon>
        <taxon>Desulfobulbales</taxon>
        <taxon>Desulfobulbaceae</taxon>
        <taxon>Desulfolithobacter</taxon>
    </lineage>
</organism>
<feature type="transmembrane region" description="Helical" evidence="2">
    <location>
        <begin position="86"/>
        <end position="110"/>
    </location>
</feature>
<evidence type="ECO:0000313" key="5">
    <source>
        <dbReference type="Proteomes" id="UP001063350"/>
    </source>
</evidence>
<sequence>MYTHLRRLTPFLLIFFTLAFMEAGLTAQYADARSRGGGRSFKRIAPTKNIPPRPSKQINGNRSGFGRGLAGGLLGGALGGMLFGSMFGMGGSGMGILPLLILGVIGYFMYRRFMARPTANSSPGYQPPPTQGSFSDMHARANTGQPGSSVPPVPPPANPVETGLAEIRAHDPGFDPDHFKEVASDVFFKVQAGWMRRDLDSYGHLLGKELASEYAHHFAEMRQKGIINKLESIAIRQVEIVDAGCVDGEDFVTILFTANLLDYTVDENTGEVVEGSMTEPVKFAEKWTWARPVGTENWKLEGIQVVK</sequence>
<evidence type="ECO:0000259" key="3">
    <source>
        <dbReference type="SMART" id="SM00978"/>
    </source>
</evidence>
<evidence type="ECO:0000256" key="2">
    <source>
        <dbReference type="SAM" id="Phobius"/>
    </source>
</evidence>
<dbReference type="PANTHER" id="PTHR41542:SF1">
    <property type="entry name" value="BLL5807 PROTEIN"/>
    <property type="match status" value="1"/>
</dbReference>
<keyword evidence="2" id="KW-0812">Transmembrane</keyword>
<dbReference type="AlphaFoldDB" id="A0A915XHE3"/>
<dbReference type="InterPro" id="IPR007379">
    <property type="entry name" value="Tim44-like_dom"/>
</dbReference>
<dbReference type="RefSeq" id="WP_267927880.1">
    <property type="nucleotide sequence ID" value="NZ_AP024233.1"/>
</dbReference>
<evidence type="ECO:0000256" key="1">
    <source>
        <dbReference type="SAM" id="MobiDB-lite"/>
    </source>
</evidence>
<dbReference type="PANTHER" id="PTHR41542">
    <property type="entry name" value="BLL5807 PROTEIN"/>
    <property type="match status" value="1"/>
</dbReference>
<keyword evidence="2" id="KW-0472">Membrane</keyword>
<feature type="region of interest" description="Disordered" evidence="1">
    <location>
        <begin position="36"/>
        <end position="62"/>
    </location>
</feature>
<dbReference type="Gene3D" id="3.10.450.240">
    <property type="match status" value="1"/>
</dbReference>
<keyword evidence="5" id="KW-1185">Reference proteome</keyword>
<proteinExistence type="predicted"/>
<feature type="region of interest" description="Disordered" evidence="1">
    <location>
        <begin position="119"/>
        <end position="154"/>
    </location>
</feature>
<evidence type="ECO:0000313" key="4">
    <source>
        <dbReference type="EMBL" id="BCO07945.1"/>
    </source>
</evidence>
<dbReference type="KEGG" id="ddu:GF1_03210"/>
<dbReference type="Pfam" id="PF04280">
    <property type="entry name" value="Tim44"/>
    <property type="match status" value="1"/>
</dbReference>
<dbReference type="InterPro" id="IPR032710">
    <property type="entry name" value="NTF2-like_dom_sf"/>
</dbReference>
<dbReference type="SMART" id="SM00978">
    <property type="entry name" value="Tim44"/>
    <property type="match status" value="1"/>
</dbReference>
<reference evidence="4" key="1">
    <citation type="submission" date="2020-12" db="EMBL/GenBank/DDBJ databases">
        <title>Desulfobium dissulfuricans gen. nov., sp. nov., a novel mesophilic, sulfate-reducing bacterium isolated from a deep-sea hydrothermal vent.</title>
        <authorList>
            <person name="Hashimoto Y."/>
            <person name="Tame A."/>
            <person name="Sawayama S."/>
            <person name="Miyazaki J."/>
            <person name="Takai K."/>
            <person name="Nakagawa S."/>
        </authorList>
    </citation>
    <scope>NUCLEOTIDE SEQUENCE</scope>
    <source>
        <strain evidence="4">GF1</strain>
    </source>
</reference>
<dbReference type="EMBL" id="AP024233">
    <property type="protein sequence ID" value="BCO07945.1"/>
    <property type="molecule type" value="Genomic_DNA"/>
</dbReference>
<gene>
    <name evidence="4" type="ORF">GF1_03210</name>
</gene>
<dbReference type="Proteomes" id="UP001063350">
    <property type="component" value="Chromosome"/>
</dbReference>
<name>A0A915XHE3_9BACT</name>
<dbReference type="SUPFAM" id="SSF54427">
    <property type="entry name" value="NTF2-like"/>
    <property type="match status" value="1"/>
</dbReference>